<dbReference type="PANTHER" id="PTHR30589">
    <property type="entry name" value="PROLIPOPROTEIN DIACYLGLYCERYL TRANSFERASE"/>
    <property type="match status" value="1"/>
</dbReference>
<keyword evidence="8" id="KW-0449">Lipoprotein</keyword>
<feature type="transmembrane region" description="Helical" evidence="7">
    <location>
        <begin position="159"/>
        <end position="178"/>
    </location>
</feature>
<gene>
    <name evidence="8" type="ORF">SV7mr_43800</name>
</gene>
<evidence type="ECO:0000313" key="8">
    <source>
        <dbReference type="EMBL" id="QDT61839.1"/>
    </source>
</evidence>
<dbReference type="OrthoDB" id="871140at2"/>
<evidence type="ECO:0000256" key="7">
    <source>
        <dbReference type="SAM" id="Phobius"/>
    </source>
</evidence>
<feature type="transmembrane region" description="Helical" evidence="7">
    <location>
        <begin position="6"/>
        <end position="25"/>
    </location>
</feature>
<organism evidence="8 9">
    <name type="scientific">Stieleria bergensis</name>
    <dbReference type="NCBI Taxonomy" id="2528025"/>
    <lineage>
        <taxon>Bacteria</taxon>
        <taxon>Pseudomonadati</taxon>
        <taxon>Planctomycetota</taxon>
        <taxon>Planctomycetia</taxon>
        <taxon>Pirellulales</taxon>
        <taxon>Pirellulaceae</taxon>
        <taxon>Stieleria</taxon>
    </lineage>
</organism>
<evidence type="ECO:0000256" key="6">
    <source>
        <dbReference type="ARBA" id="ARBA00023136"/>
    </source>
</evidence>
<keyword evidence="4 7" id="KW-0812">Transmembrane</keyword>
<name>A0A517T0B9_9BACT</name>
<evidence type="ECO:0000256" key="2">
    <source>
        <dbReference type="ARBA" id="ARBA00022475"/>
    </source>
</evidence>
<protein>
    <submittedName>
        <fullName evidence="8">Prolipoprotein diacylglyceryl transferase</fullName>
    </submittedName>
</protein>
<dbReference type="PANTHER" id="PTHR30589:SF0">
    <property type="entry name" value="PHOSPHATIDYLGLYCEROL--PROLIPOPROTEIN DIACYLGLYCERYL TRANSFERASE"/>
    <property type="match status" value="1"/>
</dbReference>
<feature type="transmembrane region" description="Helical" evidence="7">
    <location>
        <begin position="109"/>
        <end position="132"/>
    </location>
</feature>
<keyword evidence="3 8" id="KW-0808">Transferase</keyword>
<feature type="transmembrane region" description="Helical" evidence="7">
    <location>
        <begin position="37"/>
        <end position="59"/>
    </location>
</feature>
<evidence type="ECO:0000256" key="1">
    <source>
        <dbReference type="ARBA" id="ARBA00007150"/>
    </source>
</evidence>
<feature type="transmembrane region" description="Helical" evidence="7">
    <location>
        <begin position="206"/>
        <end position="229"/>
    </location>
</feature>
<dbReference type="Proteomes" id="UP000315003">
    <property type="component" value="Chromosome"/>
</dbReference>
<dbReference type="Pfam" id="PF01790">
    <property type="entry name" value="LGT"/>
    <property type="match status" value="1"/>
</dbReference>
<accession>A0A517T0B9</accession>
<evidence type="ECO:0000256" key="3">
    <source>
        <dbReference type="ARBA" id="ARBA00022679"/>
    </source>
</evidence>
<comment type="similarity">
    <text evidence="1">Belongs to the Lgt family.</text>
</comment>
<evidence type="ECO:0000256" key="4">
    <source>
        <dbReference type="ARBA" id="ARBA00022692"/>
    </source>
</evidence>
<evidence type="ECO:0000313" key="9">
    <source>
        <dbReference type="Proteomes" id="UP000315003"/>
    </source>
</evidence>
<dbReference type="AlphaFoldDB" id="A0A517T0B9"/>
<dbReference type="GO" id="GO:0008961">
    <property type="term" value="F:phosphatidylglycerol-prolipoprotein diacylglyceryl transferase activity"/>
    <property type="evidence" value="ECO:0007669"/>
    <property type="project" value="InterPro"/>
</dbReference>
<dbReference type="EMBL" id="CP036272">
    <property type="protein sequence ID" value="QDT61839.1"/>
    <property type="molecule type" value="Genomic_DNA"/>
</dbReference>
<proteinExistence type="inferred from homology"/>
<keyword evidence="2" id="KW-1003">Cell membrane</keyword>
<evidence type="ECO:0000256" key="5">
    <source>
        <dbReference type="ARBA" id="ARBA00022989"/>
    </source>
</evidence>
<keyword evidence="5 7" id="KW-1133">Transmembrane helix</keyword>
<reference evidence="8 9" key="1">
    <citation type="submission" date="2019-02" db="EMBL/GenBank/DDBJ databases">
        <title>Deep-cultivation of Planctomycetes and their phenomic and genomic characterization uncovers novel biology.</title>
        <authorList>
            <person name="Wiegand S."/>
            <person name="Jogler M."/>
            <person name="Boedeker C."/>
            <person name="Pinto D."/>
            <person name="Vollmers J."/>
            <person name="Rivas-Marin E."/>
            <person name="Kohn T."/>
            <person name="Peeters S.H."/>
            <person name="Heuer A."/>
            <person name="Rast P."/>
            <person name="Oberbeckmann S."/>
            <person name="Bunk B."/>
            <person name="Jeske O."/>
            <person name="Meyerdierks A."/>
            <person name="Storesund J.E."/>
            <person name="Kallscheuer N."/>
            <person name="Luecker S."/>
            <person name="Lage O.M."/>
            <person name="Pohl T."/>
            <person name="Merkel B.J."/>
            <person name="Hornburger P."/>
            <person name="Mueller R.-W."/>
            <person name="Bruemmer F."/>
            <person name="Labrenz M."/>
            <person name="Spormann A.M."/>
            <person name="Op den Camp H."/>
            <person name="Overmann J."/>
            <person name="Amann R."/>
            <person name="Jetten M.S.M."/>
            <person name="Mascher T."/>
            <person name="Medema M.H."/>
            <person name="Devos D.P."/>
            <person name="Kaster A.-K."/>
            <person name="Ovreas L."/>
            <person name="Rohde M."/>
            <person name="Galperin M.Y."/>
            <person name="Jogler C."/>
        </authorList>
    </citation>
    <scope>NUCLEOTIDE SEQUENCE [LARGE SCALE GENOMIC DNA]</scope>
    <source>
        <strain evidence="8 9">SV_7m_r</strain>
    </source>
</reference>
<dbReference type="GO" id="GO:0005886">
    <property type="term" value="C:plasma membrane"/>
    <property type="evidence" value="ECO:0007669"/>
    <property type="project" value="InterPro"/>
</dbReference>
<dbReference type="GO" id="GO:0042158">
    <property type="term" value="P:lipoprotein biosynthetic process"/>
    <property type="evidence" value="ECO:0007669"/>
    <property type="project" value="InterPro"/>
</dbReference>
<dbReference type="InterPro" id="IPR001640">
    <property type="entry name" value="Lgt"/>
</dbReference>
<keyword evidence="9" id="KW-1185">Reference proteome</keyword>
<keyword evidence="6 7" id="KW-0472">Membrane</keyword>
<dbReference type="RefSeq" id="WP_145276175.1">
    <property type="nucleotide sequence ID" value="NZ_CP036272.1"/>
</dbReference>
<sequence>MLEHHGRLAYSLSMVLASIVVALLLPRRQRGLRLESTQRFGIAIGGLVGATFAAKLPFILGANPDTGVVAAWLSDGKTILWGLAGGYLGVEVAKWSLHVRGRTGDSFVVPIALAVAIGRLGCLGFGCCYGQPTNQDWGVWSYPADGATLLRHPAPLYELVFHAGFAGLAAWGIAWGYLKDRWMLLYLLSYAVFRLISESWREEPVYAWGMTFYQLSSIVIAIASGLLLIKRN</sequence>